<feature type="region of interest" description="Disordered" evidence="3">
    <location>
        <begin position="80"/>
        <end position="120"/>
    </location>
</feature>
<dbReference type="Gene3D" id="2.30.39.10">
    <property type="entry name" value="Alpha-1-antitrypsin, domain 1"/>
    <property type="match status" value="1"/>
</dbReference>
<dbReference type="SUPFAM" id="SSF56574">
    <property type="entry name" value="Serpins"/>
    <property type="match status" value="1"/>
</dbReference>
<accession>A0A811NVV2</accession>
<feature type="domain" description="Serpin" evidence="4">
    <location>
        <begin position="148"/>
        <end position="517"/>
    </location>
</feature>
<dbReference type="SMART" id="SM00093">
    <property type="entry name" value="SERPIN"/>
    <property type="match status" value="1"/>
</dbReference>
<dbReference type="InterPro" id="IPR036186">
    <property type="entry name" value="Serpin_sf"/>
</dbReference>
<dbReference type="EMBL" id="CAJGYO010000005">
    <property type="protein sequence ID" value="CAD6232073.1"/>
    <property type="molecule type" value="Genomic_DNA"/>
</dbReference>
<comment type="similarity">
    <text evidence="1 2">Belongs to the serpin family.</text>
</comment>
<gene>
    <name evidence="5" type="ORF">NCGR_LOCUS21842</name>
</gene>
<evidence type="ECO:0000256" key="3">
    <source>
        <dbReference type="SAM" id="MobiDB-lite"/>
    </source>
</evidence>
<evidence type="ECO:0000313" key="5">
    <source>
        <dbReference type="EMBL" id="CAD6232073.1"/>
    </source>
</evidence>
<dbReference type="InterPro" id="IPR000215">
    <property type="entry name" value="Serpin_fam"/>
</dbReference>
<evidence type="ECO:0000313" key="6">
    <source>
        <dbReference type="Proteomes" id="UP000604825"/>
    </source>
</evidence>
<feature type="region of interest" description="Disordered" evidence="3">
    <location>
        <begin position="1"/>
        <end position="36"/>
    </location>
</feature>
<comment type="caution">
    <text evidence="5">The sequence shown here is derived from an EMBL/GenBank/DDBJ whole genome shotgun (WGS) entry which is preliminary data.</text>
</comment>
<dbReference type="Gene3D" id="2.10.310.10">
    <property type="entry name" value="Serpins superfamily"/>
    <property type="match status" value="1"/>
</dbReference>
<sequence>MSTPRRGVQHHGDERTATRAGAGSRDNDGQGAGDLSFGSMAGPWFAFAPPHPWAPQHAPVFAQAPVDPFPWSMPVSFANPFDGPRPSTQNVPWGPPGEVPFASFAAGPAAPEPEWRHRRPDVFAGSGRRSVPAVVPPDLDADGGASCLPLARQAGLRAAGERNFIVSPLSFHAALALVAAGARGETQRELLGFLGSDSLNELQRAAATALVARLRDLPQTSFACGVWVDRGRALTSEFRDAATSRYAAVAESVDFASEPEAARRRVNAFVSEATKGLIDDVLPPGSVDSFTVLVLANAIYFKGTWARPFDRFRNFTAPFHLPDGATVRAPFMTTSLFKEQQVAVFPGFKALKLPYKNDGGARHAAFYMLLLLPDGEALKISDLYDKAVSTPGFIRRHTPVDEVPVGRFMVPKFKFTFEFEASGDIQKLGVNRAFGGGDFSGMVSGGNGLFISGVYHKATVEVDEVGTVAAAATAVCIQQCARMGPPPVDFVADRPFLFAIVEERSGVLLFLGHVVNPLVG</sequence>
<dbReference type="OrthoDB" id="686494at2759"/>
<proteinExistence type="inferred from homology"/>
<dbReference type="Pfam" id="PF00079">
    <property type="entry name" value="Serpin"/>
    <property type="match status" value="1"/>
</dbReference>
<keyword evidence="6" id="KW-1185">Reference proteome</keyword>
<dbReference type="GO" id="GO:0004867">
    <property type="term" value="F:serine-type endopeptidase inhibitor activity"/>
    <property type="evidence" value="ECO:0007669"/>
    <property type="project" value="InterPro"/>
</dbReference>
<dbReference type="PROSITE" id="PS00284">
    <property type="entry name" value="SERPIN"/>
    <property type="match status" value="1"/>
</dbReference>
<evidence type="ECO:0000259" key="4">
    <source>
        <dbReference type="SMART" id="SM00093"/>
    </source>
</evidence>
<reference evidence="5" key="1">
    <citation type="submission" date="2020-10" db="EMBL/GenBank/DDBJ databases">
        <authorList>
            <person name="Han B."/>
            <person name="Lu T."/>
            <person name="Zhao Q."/>
            <person name="Huang X."/>
            <person name="Zhao Y."/>
        </authorList>
    </citation>
    <scope>NUCLEOTIDE SEQUENCE</scope>
</reference>
<protein>
    <recommendedName>
        <fullName evidence="4">Serpin domain-containing protein</fullName>
    </recommendedName>
</protein>
<dbReference type="AlphaFoldDB" id="A0A811NVV2"/>
<evidence type="ECO:0000256" key="1">
    <source>
        <dbReference type="ARBA" id="ARBA00009500"/>
    </source>
</evidence>
<dbReference type="InterPro" id="IPR023796">
    <property type="entry name" value="Serpin_dom"/>
</dbReference>
<dbReference type="InterPro" id="IPR023795">
    <property type="entry name" value="Serpin_CS"/>
</dbReference>
<dbReference type="InterPro" id="IPR042185">
    <property type="entry name" value="Serpin_sf_2"/>
</dbReference>
<dbReference type="PANTHER" id="PTHR11461">
    <property type="entry name" value="SERINE PROTEASE INHIBITOR, SERPIN"/>
    <property type="match status" value="1"/>
</dbReference>
<organism evidence="5 6">
    <name type="scientific">Miscanthus lutarioriparius</name>
    <dbReference type="NCBI Taxonomy" id="422564"/>
    <lineage>
        <taxon>Eukaryota</taxon>
        <taxon>Viridiplantae</taxon>
        <taxon>Streptophyta</taxon>
        <taxon>Embryophyta</taxon>
        <taxon>Tracheophyta</taxon>
        <taxon>Spermatophyta</taxon>
        <taxon>Magnoliopsida</taxon>
        <taxon>Liliopsida</taxon>
        <taxon>Poales</taxon>
        <taxon>Poaceae</taxon>
        <taxon>PACMAD clade</taxon>
        <taxon>Panicoideae</taxon>
        <taxon>Andropogonodae</taxon>
        <taxon>Andropogoneae</taxon>
        <taxon>Saccharinae</taxon>
        <taxon>Miscanthus</taxon>
    </lineage>
</organism>
<name>A0A811NVV2_9POAL</name>
<dbReference type="Proteomes" id="UP000604825">
    <property type="component" value="Unassembled WGS sequence"/>
</dbReference>
<evidence type="ECO:0000256" key="2">
    <source>
        <dbReference type="RuleBase" id="RU000411"/>
    </source>
</evidence>
<dbReference type="Gene3D" id="6.20.40.10">
    <property type="match status" value="1"/>
</dbReference>
<dbReference type="Gene3D" id="3.30.497.10">
    <property type="entry name" value="Antithrombin, subunit I, domain 2"/>
    <property type="match status" value="1"/>
</dbReference>
<dbReference type="PANTHER" id="PTHR11461:SF203">
    <property type="entry name" value="SERPIN-Z12-RELATED"/>
    <property type="match status" value="1"/>
</dbReference>
<dbReference type="InterPro" id="IPR042178">
    <property type="entry name" value="Serpin_sf_1"/>
</dbReference>
<dbReference type="GO" id="GO:0005615">
    <property type="term" value="C:extracellular space"/>
    <property type="evidence" value="ECO:0007669"/>
    <property type="project" value="InterPro"/>
</dbReference>
<feature type="compositionally biased region" description="Low complexity" evidence="3">
    <location>
        <begin position="100"/>
        <end position="109"/>
    </location>
</feature>
<dbReference type="CDD" id="cd02043">
    <property type="entry name" value="serpinP_plants"/>
    <property type="match status" value="1"/>
</dbReference>
<dbReference type="FunFam" id="2.10.310.10:FF:000001">
    <property type="entry name" value="Serpin family A member 1"/>
    <property type="match status" value="1"/>
</dbReference>